<dbReference type="EMBL" id="FUYB01000014">
    <property type="protein sequence ID" value="SKA85823.1"/>
    <property type="molecule type" value="Genomic_DNA"/>
</dbReference>
<dbReference type="PANTHER" id="PTHR35176:SF6">
    <property type="entry name" value="HEME OXYGENASE HI_0854-RELATED"/>
    <property type="match status" value="1"/>
</dbReference>
<dbReference type="AlphaFoldDB" id="A0A1T4X8A6"/>
<sequence>MKPDSEDLNKVLSAYRALIARFKTVLIASTSTKNIPEASYAPYLELEGRYYIFISELAVHTQNLLQTHRCSLLFIEDEGHTNNLFARQRVSLQCTAENLARDSRDYQNVLDLFHQRFGKLIALLQTLPDFHLFCLTPNSGNYVAGFGKAYSLSGSDLGQWQHRNPESGKLNPNSA</sequence>
<feature type="domain" description="Pyridoxamine 5'-phosphate oxidase N-terminal" evidence="2">
    <location>
        <begin position="14"/>
        <end position="143"/>
    </location>
</feature>
<dbReference type="InterPro" id="IPR012349">
    <property type="entry name" value="Split_barrel_FMN-bd"/>
</dbReference>
<keyword evidence="1" id="KW-0560">Oxidoreductase</keyword>
<dbReference type="STRING" id="92487.SAMN02745130_02642"/>
<evidence type="ECO:0000313" key="3">
    <source>
        <dbReference type="EMBL" id="SKA85823.1"/>
    </source>
</evidence>
<dbReference type="Pfam" id="PF01243">
    <property type="entry name" value="PNPOx_N"/>
    <property type="match status" value="1"/>
</dbReference>
<dbReference type="OrthoDB" id="5345368at2"/>
<evidence type="ECO:0000259" key="2">
    <source>
        <dbReference type="Pfam" id="PF01243"/>
    </source>
</evidence>
<dbReference type="InterPro" id="IPR014419">
    <property type="entry name" value="HutZ"/>
</dbReference>
<name>A0A1T4X8A6_9GAMM</name>
<dbReference type="Gene3D" id="2.30.110.10">
    <property type="entry name" value="Electron Transport, Fmn-binding Protein, Chain A"/>
    <property type="match status" value="1"/>
</dbReference>
<protein>
    <recommendedName>
        <fullName evidence="2">Pyridoxamine 5'-phosphate oxidase N-terminal domain-containing protein</fullName>
    </recommendedName>
</protein>
<dbReference type="GO" id="GO:0070967">
    <property type="term" value="F:coenzyme F420 binding"/>
    <property type="evidence" value="ECO:0007669"/>
    <property type="project" value="TreeGrafter"/>
</dbReference>
<dbReference type="Proteomes" id="UP000190460">
    <property type="component" value="Unassembled WGS sequence"/>
</dbReference>
<dbReference type="GO" id="GO:0016627">
    <property type="term" value="F:oxidoreductase activity, acting on the CH-CH group of donors"/>
    <property type="evidence" value="ECO:0007669"/>
    <property type="project" value="TreeGrafter"/>
</dbReference>
<dbReference type="PANTHER" id="PTHR35176">
    <property type="entry name" value="HEME OXYGENASE HI_0854-RELATED"/>
    <property type="match status" value="1"/>
</dbReference>
<dbReference type="InterPro" id="IPR052019">
    <property type="entry name" value="F420H2_bilvrd_red/Heme_oxyg"/>
</dbReference>
<dbReference type="GO" id="GO:0005829">
    <property type="term" value="C:cytosol"/>
    <property type="evidence" value="ECO:0007669"/>
    <property type="project" value="TreeGrafter"/>
</dbReference>
<proteinExistence type="predicted"/>
<evidence type="ECO:0000256" key="1">
    <source>
        <dbReference type="ARBA" id="ARBA00023002"/>
    </source>
</evidence>
<accession>A0A1T4X8A6</accession>
<dbReference type="RefSeq" id="WP_159448637.1">
    <property type="nucleotide sequence ID" value="NZ_FUYB01000014.1"/>
</dbReference>
<evidence type="ECO:0000313" key="4">
    <source>
        <dbReference type="Proteomes" id="UP000190460"/>
    </source>
</evidence>
<reference evidence="3 4" key="1">
    <citation type="submission" date="2017-02" db="EMBL/GenBank/DDBJ databases">
        <authorList>
            <person name="Peterson S.W."/>
        </authorList>
    </citation>
    <scope>NUCLEOTIDE SEQUENCE [LARGE SCALE GENOMIC DNA]</scope>
    <source>
        <strain evidence="3 4">ATCC 49788</strain>
    </source>
</reference>
<gene>
    <name evidence="3" type="ORF">SAMN02745130_02642</name>
</gene>
<dbReference type="InterPro" id="IPR011576">
    <property type="entry name" value="Pyridox_Oxase_N"/>
</dbReference>
<organism evidence="3 4">
    <name type="scientific">Thiothrix eikelboomii</name>
    <dbReference type="NCBI Taxonomy" id="92487"/>
    <lineage>
        <taxon>Bacteria</taxon>
        <taxon>Pseudomonadati</taxon>
        <taxon>Pseudomonadota</taxon>
        <taxon>Gammaproteobacteria</taxon>
        <taxon>Thiotrichales</taxon>
        <taxon>Thiotrichaceae</taxon>
        <taxon>Thiothrix</taxon>
    </lineage>
</organism>
<keyword evidence="4" id="KW-1185">Reference proteome</keyword>
<dbReference type="SUPFAM" id="SSF50475">
    <property type="entry name" value="FMN-binding split barrel"/>
    <property type="match status" value="1"/>
</dbReference>
<dbReference type="PIRSF" id="PIRSF004633">
    <property type="entry name" value="UCP_PLP_oxd"/>
    <property type="match status" value="1"/>
</dbReference>